<organism evidence="1 2">
    <name type="scientific">Choristoneura fumiferana</name>
    <name type="common">Spruce budworm moth</name>
    <name type="synonym">Archips fumiferana</name>
    <dbReference type="NCBI Taxonomy" id="7141"/>
    <lineage>
        <taxon>Eukaryota</taxon>
        <taxon>Metazoa</taxon>
        <taxon>Ecdysozoa</taxon>
        <taxon>Arthropoda</taxon>
        <taxon>Hexapoda</taxon>
        <taxon>Insecta</taxon>
        <taxon>Pterygota</taxon>
        <taxon>Neoptera</taxon>
        <taxon>Endopterygota</taxon>
        <taxon>Lepidoptera</taxon>
        <taxon>Glossata</taxon>
        <taxon>Ditrysia</taxon>
        <taxon>Tortricoidea</taxon>
        <taxon>Tortricidae</taxon>
        <taxon>Tortricinae</taxon>
        <taxon>Choristoneura</taxon>
    </lineage>
</organism>
<name>A0ACC0KV39_CHOFU</name>
<comment type="caution">
    <text evidence="1">The sequence shown here is derived from an EMBL/GenBank/DDBJ whole genome shotgun (WGS) entry which is preliminary data.</text>
</comment>
<sequence>MGKAKKGKKLQTAEDGDSDVETTNIDNVKPSQNKGKKIAVESDESEDEKPKAKSKHKKSVDEDVKEVTKNIKNVSISKKTQKKKVEASSDESDDEPAPKPTKGKKGADKSGFSFLEIEDSAESAPDAPISSEDERPQPQKKTQEKKEPAGKKGKKAKRKKDESDDDLEKVLAELEMEYAGVKVEPTPVEETKPVEAVEEKPKTKKKGKKEEPKTVEPQKEEDKEGSDNELDVTIKTAAQKKKEKKEREKQKKLEAKKKEEGKKVEPKAEVKPEVKVESKPVEAELKEETKEASEEKDVEGDTPATDGKKKKKGKVDKDDKGDDKGKKGPTKKTIAAMQEALKKVKEEEERLKREEEERIRLEEEREQQRLEAIRLEKEKKERKKQKEKDRKERLKAEGKLLTPKQKAEKARAQAMLESLKAQGIEVGGSEKKPPRPGTRVKPTKLKTQMSQEPPSTPMEEKKIELEIVDKKEESQKPVEKKKVEDDAVKDAWDAESSEEEPEPEKPEPAPVAPLTPVKDVKKANEKAKEKLEEEESSSEEDDSSDEETSSEEDSEDDQMTDAQKKREAVLKRLEKRKEENEANKTNNPLRAAVVCVLGHVDTGKTKILDKLRRTNVQDGEAGGITQQIGATNVPIENIKEQTKHVKGVTEIAFKLPGLLIIDTPGHESFSNLRSRGSSLCDIAILVVDIMHGLEPQTIESINLLKQKKTPFIVALNKIDRLYDWQSHQRKDVRDILKLQQTNTQIEFEKRSKDVMLQFSEQGLNAALFYENPDPRSYVSLVPTSAVTGEGMGNLLAMIVQACEGPLHRRLVFSQQLLATVLEVKAIPGLGTTIDTILINGTLHEGDTMVLAGTDGPIVTQIRSLLMPQPMKELRVKNAYMEHKEVVGAQGVKIAAKELEKAIAGLNLLVAQKPDEVEVLKEEVARELKSALSSIKLSERGVYVQASTLGSLEALLEFLRTSKIPYSAIRIGPVVKRDVMKASAMLEHDSQYATILAFDVKIERDAQEMADNLGVKIFSADIIYHLFDKFTAFREELRQKKREEFKHIAVFPCKIKVLPQFVFNSRDPIVCGVMVEAGILKEGTPICVPSQEFVELGIVTSIEVNHKQVEFARKGQEVCIKIDPIPGESPKMFGRHFDETDMLVSKISRASIDACKDYFRDDLIKTDWQLMVELKKLFQIL</sequence>
<proteinExistence type="predicted"/>
<reference evidence="1 2" key="1">
    <citation type="journal article" date="2022" name="Genome Biol. Evol.">
        <title>The Spruce Budworm Genome: Reconstructing the Evolutionary History of Antifreeze Proteins.</title>
        <authorList>
            <person name="Beliveau C."/>
            <person name="Gagne P."/>
            <person name="Picq S."/>
            <person name="Vernygora O."/>
            <person name="Keeling C.I."/>
            <person name="Pinkney K."/>
            <person name="Doucet D."/>
            <person name="Wen F."/>
            <person name="Johnston J.S."/>
            <person name="Maaroufi H."/>
            <person name="Boyle B."/>
            <person name="Laroche J."/>
            <person name="Dewar K."/>
            <person name="Juretic N."/>
            <person name="Blackburn G."/>
            <person name="Nisole A."/>
            <person name="Brunet B."/>
            <person name="Brandao M."/>
            <person name="Lumley L."/>
            <person name="Duan J."/>
            <person name="Quan G."/>
            <person name="Lucarotti C.J."/>
            <person name="Roe A.D."/>
            <person name="Sperling F.A.H."/>
            <person name="Levesque R.C."/>
            <person name="Cusson M."/>
        </authorList>
    </citation>
    <scope>NUCLEOTIDE SEQUENCE [LARGE SCALE GENOMIC DNA]</scope>
    <source>
        <strain evidence="1">Glfc:IPQL:Cfum</strain>
    </source>
</reference>
<accession>A0ACC0KV39</accession>
<keyword evidence="2" id="KW-1185">Reference proteome</keyword>
<gene>
    <name evidence="1" type="ORF">MSG28_001465</name>
</gene>
<protein>
    <submittedName>
        <fullName evidence="1">Uncharacterized protein</fullName>
    </submittedName>
</protein>
<evidence type="ECO:0000313" key="2">
    <source>
        <dbReference type="Proteomes" id="UP001064048"/>
    </source>
</evidence>
<evidence type="ECO:0000313" key="1">
    <source>
        <dbReference type="EMBL" id="KAI8440031.1"/>
    </source>
</evidence>
<dbReference type="Proteomes" id="UP001064048">
    <property type="component" value="Chromosome 2"/>
</dbReference>
<dbReference type="EMBL" id="CM046102">
    <property type="protein sequence ID" value="KAI8440031.1"/>
    <property type="molecule type" value="Genomic_DNA"/>
</dbReference>